<dbReference type="InterPro" id="IPR016152">
    <property type="entry name" value="PTrfase/Anion_transptr"/>
</dbReference>
<organism evidence="2 3">
    <name type="scientific">Salinibacterium amurskyense</name>
    <dbReference type="NCBI Taxonomy" id="205941"/>
    <lineage>
        <taxon>Bacteria</taxon>
        <taxon>Bacillati</taxon>
        <taxon>Actinomycetota</taxon>
        <taxon>Actinomycetes</taxon>
        <taxon>Micrococcales</taxon>
        <taxon>Microbacteriaceae</taxon>
        <taxon>Salinibacterium</taxon>
    </lineage>
</organism>
<dbReference type="RefSeq" id="WP_100388351.1">
    <property type="nucleotide sequence ID" value="NZ_BMZU01000001.1"/>
</dbReference>
<sequence length="162" mass="16544">MSETPTAAPVVPRADLSIVGLVAGNSTEVLSAFAQQALAVGAVHPSYEAALLERELAFPTGLPTVIPVAIPHADVEHAIESGLGIATLAQPVEFGEMGGADSTVAARVAVLILVTEPHAQAEMLSQLIGVFQLDGWHDTLSAATTPEELAATFADLLASAAE</sequence>
<dbReference type="InterPro" id="IPR002178">
    <property type="entry name" value="PTS_EIIA_type-2_dom"/>
</dbReference>
<gene>
    <name evidence="2" type="ORF">CLV85_0869</name>
</gene>
<dbReference type="OrthoDB" id="3192919at2"/>
<dbReference type="Proteomes" id="UP000231742">
    <property type="component" value="Unassembled WGS sequence"/>
</dbReference>
<accession>A0A2M9D7J8</accession>
<name>A0A2M9D7J8_9MICO</name>
<feature type="domain" description="PTS EIIA type-2" evidence="1">
    <location>
        <begin position="10"/>
        <end position="156"/>
    </location>
</feature>
<dbReference type="PANTHER" id="PTHR47738">
    <property type="entry name" value="PTS SYSTEM FRUCTOSE-LIKE EIIA COMPONENT-RELATED"/>
    <property type="match status" value="1"/>
</dbReference>
<reference evidence="2 3" key="1">
    <citation type="submission" date="2017-11" db="EMBL/GenBank/DDBJ databases">
        <title>Genomic Encyclopedia of Archaeal and Bacterial Type Strains, Phase II (KMG-II): From Individual Species to Whole Genera.</title>
        <authorList>
            <person name="Goeker M."/>
        </authorList>
    </citation>
    <scope>NUCLEOTIDE SEQUENCE [LARGE SCALE GENOMIC DNA]</scope>
    <source>
        <strain evidence="2 3">DSM 16400</strain>
    </source>
</reference>
<dbReference type="PANTHER" id="PTHR47738:SF3">
    <property type="entry name" value="PHOSPHOTRANSFERASE SYSTEM MANNITOL_FRUCTOSE-SPECIFIC IIA DOMAIN CONTAINING PROTEIN"/>
    <property type="match status" value="1"/>
</dbReference>
<proteinExistence type="predicted"/>
<keyword evidence="3" id="KW-1185">Reference proteome</keyword>
<dbReference type="Gene3D" id="3.40.930.10">
    <property type="entry name" value="Mannitol-specific EII, Chain A"/>
    <property type="match status" value="1"/>
</dbReference>
<evidence type="ECO:0000313" key="3">
    <source>
        <dbReference type="Proteomes" id="UP000231742"/>
    </source>
</evidence>
<dbReference type="InterPro" id="IPR051541">
    <property type="entry name" value="PTS_SugarTrans_NitroReg"/>
</dbReference>
<evidence type="ECO:0000259" key="1">
    <source>
        <dbReference type="PROSITE" id="PS51094"/>
    </source>
</evidence>
<dbReference type="PROSITE" id="PS51094">
    <property type="entry name" value="PTS_EIIA_TYPE_2"/>
    <property type="match status" value="1"/>
</dbReference>
<dbReference type="Pfam" id="PF00359">
    <property type="entry name" value="PTS_EIIA_2"/>
    <property type="match status" value="1"/>
</dbReference>
<protein>
    <submittedName>
        <fullName evidence="2">PTS system IIA component (Gat family)</fullName>
    </submittedName>
</protein>
<dbReference type="SUPFAM" id="SSF55804">
    <property type="entry name" value="Phoshotransferase/anion transport protein"/>
    <property type="match status" value="1"/>
</dbReference>
<dbReference type="CDD" id="cd00211">
    <property type="entry name" value="PTS_IIA_fru"/>
    <property type="match status" value="1"/>
</dbReference>
<evidence type="ECO:0000313" key="2">
    <source>
        <dbReference type="EMBL" id="PJJ81691.1"/>
    </source>
</evidence>
<dbReference type="EMBL" id="PGFH01000001">
    <property type="protein sequence ID" value="PJJ81691.1"/>
    <property type="molecule type" value="Genomic_DNA"/>
</dbReference>
<comment type="caution">
    <text evidence="2">The sequence shown here is derived from an EMBL/GenBank/DDBJ whole genome shotgun (WGS) entry which is preliminary data.</text>
</comment>
<dbReference type="AlphaFoldDB" id="A0A2M9D7J8"/>